<sequence>MTDNLRKSFSEAEAKARSSTMQQAVDLSEVTQQETKANQQGYGLYKLKQKNKALFCQAIQENLDIVIQSKHLTNSELGLLLSLMPLVQFHSNAIINRETNEFMSVSEIARYLNRERSATSKTISQLLAKGMLFEFVNAQEIKAHKRNISQRPLFMNPEIIYAGDRNRINATLARLVMEFDILERKKVYLAWKLWLKNGHEFGRLYRRKTYLQFKRNERV</sequence>
<keyword evidence="3" id="KW-1185">Reference proteome</keyword>
<dbReference type="InterPro" id="IPR036390">
    <property type="entry name" value="WH_DNA-bd_sf"/>
</dbReference>
<gene>
    <name evidence="2" type="ORF">ACFSUO_05730</name>
</gene>
<evidence type="ECO:0000256" key="1">
    <source>
        <dbReference type="SAM" id="MobiDB-lite"/>
    </source>
</evidence>
<proteinExistence type="predicted"/>
<evidence type="ECO:0008006" key="4">
    <source>
        <dbReference type="Google" id="ProtNLM"/>
    </source>
</evidence>
<reference evidence="3" key="1">
    <citation type="journal article" date="2019" name="Int. J. Syst. Evol. Microbiol.">
        <title>The Global Catalogue of Microorganisms (GCM) 10K type strain sequencing project: providing services to taxonomists for standard genome sequencing and annotation.</title>
        <authorList>
            <consortium name="The Broad Institute Genomics Platform"/>
            <consortium name="The Broad Institute Genome Sequencing Center for Infectious Disease"/>
            <person name="Wu L."/>
            <person name="Ma J."/>
        </authorList>
    </citation>
    <scope>NUCLEOTIDE SEQUENCE [LARGE SCALE GENOMIC DNA]</scope>
    <source>
        <strain evidence="3">TISTR 1535</strain>
    </source>
</reference>
<dbReference type="EMBL" id="JBHUNA010000009">
    <property type="protein sequence ID" value="MFD2760470.1"/>
    <property type="molecule type" value="Genomic_DNA"/>
</dbReference>
<feature type="region of interest" description="Disordered" evidence="1">
    <location>
        <begin position="1"/>
        <end position="23"/>
    </location>
</feature>
<comment type="caution">
    <text evidence="2">The sequence shown here is derived from an EMBL/GenBank/DDBJ whole genome shotgun (WGS) entry which is preliminary data.</text>
</comment>
<dbReference type="RefSeq" id="WP_382391978.1">
    <property type="nucleotide sequence ID" value="NZ_JBHUNA010000009.1"/>
</dbReference>
<dbReference type="SUPFAM" id="SSF46785">
    <property type="entry name" value="Winged helix' DNA-binding domain"/>
    <property type="match status" value="1"/>
</dbReference>
<dbReference type="Gene3D" id="1.10.10.10">
    <property type="entry name" value="Winged helix-like DNA-binding domain superfamily/Winged helix DNA-binding domain"/>
    <property type="match status" value="1"/>
</dbReference>
<organism evidence="2 3">
    <name type="scientific">Lentibacillus juripiscarius</name>
    <dbReference type="NCBI Taxonomy" id="257446"/>
    <lineage>
        <taxon>Bacteria</taxon>
        <taxon>Bacillati</taxon>
        <taxon>Bacillota</taxon>
        <taxon>Bacilli</taxon>
        <taxon>Bacillales</taxon>
        <taxon>Bacillaceae</taxon>
        <taxon>Lentibacillus</taxon>
    </lineage>
</organism>
<dbReference type="Proteomes" id="UP001597502">
    <property type="component" value="Unassembled WGS sequence"/>
</dbReference>
<protein>
    <recommendedName>
        <fullName evidence="4">MarR family transcriptional regulator</fullName>
    </recommendedName>
</protein>
<dbReference type="InterPro" id="IPR036388">
    <property type="entry name" value="WH-like_DNA-bd_sf"/>
</dbReference>
<name>A0ABW5V433_9BACI</name>
<evidence type="ECO:0000313" key="2">
    <source>
        <dbReference type="EMBL" id="MFD2760470.1"/>
    </source>
</evidence>
<accession>A0ABW5V433</accession>
<evidence type="ECO:0000313" key="3">
    <source>
        <dbReference type="Proteomes" id="UP001597502"/>
    </source>
</evidence>
<feature type="compositionally biased region" description="Basic and acidic residues" evidence="1">
    <location>
        <begin position="1"/>
        <end position="16"/>
    </location>
</feature>